<proteinExistence type="predicted"/>
<dbReference type="InterPro" id="IPR036515">
    <property type="entry name" value="Transposase_17_sf"/>
</dbReference>
<dbReference type="PANTHER" id="PTHR33360:SF2">
    <property type="entry name" value="TRANSPOSASE FOR INSERTION SEQUENCE ELEMENT IS200"/>
    <property type="match status" value="1"/>
</dbReference>
<sequence length="148" mass="17953">MDYRYGSHTVYQIEYHFVWVTKYRYKVLTGEVAERELVRQTCEAFEIRIVKGVVSKDHVHILVSCPPELAPSEIMRRIKGRTSSRLFEEFPHVKKRYWGRHFWARGYFCATVDQMKEEMIKQYLEHHFEPNPNDHFKMEPEYADRHVV</sequence>
<dbReference type="Proteomes" id="UP000192491">
    <property type="component" value="Unassembled WGS sequence"/>
</dbReference>
<dbReference type="GO" id="GO:0006313">
    <property type="term" value="P:DNA transposition"/>
    <property type="evidence" value="ECO:0007669"/>
    <property type="project" value="InterPro"/>
</dbReference>
<dbReference type="PANTHER" id="PTHR33360">
    <property type="entry name" value="TRANSPOSASE FOR INSERTION SEQUENCE ELEMENT IS200"/>
    <property type="match status" value="1"/>
</dbReference>
<dbReference type="Gene3D" id="3.30.70.1290">
    <property type="entry name" value="Transposase IS200-like"/>
    <property type="match status" value="1"/>
</dbReference>
<dbReference type="GO" id="GO:0003677">
    <property type="term" value="F:DNA binding"/>
    <property type="evidence" value="ECO:0007669"/>
    <property type="project" value="InterPro"/>
</dbReference>
<dbReference type="SUPFAM" id="SSF143422">
    <property type="entry name" value="Transposase IS200-like"/>
    <property type="match status" value="1"/>
</dbReference>
<comment type="caution">
    <text evidence="2">The sequence shown here is derived from an EMBL/GenBank/DDBJ whole genome shotgun (WGS) entry which is preliminary data.</text>
</comment>
<dbReference type="NCBIfam" id="NF033573">
    <property type="entry name" value="transpos_IS200"/>
    <property type="match status" value="1"/>
</dbReference>
<dbReference type="InterPro" id="IPR002686">
    <property type="entry name" value="Transposase_17"/>
</dbReference>
<evidence type="ECO:0000313" key="3">
    <source>
        <dbReference type="Proteomes" id="UP000192491"/>
    </source>
</evidence>
<gene>
    <name evidence="2" type="ORF">BWK73_23510</name>
</gene>
<feature type="domain" description="Transposase IS200-like" evidence="1">
    <location>
        <begin position="10"/>
        <end position="127"/>
    </location>
</feature>
<protein>
    <submittedName>
        <fullName evidence="2">IS200/IS605 family transposase</fullName>
    </submittedName>
</protein>
<name>A0A1Y1QMX0_9GAMM</name>
<accession>A0A1Y1QMX0</accession>
<organism evidence="2 3">
    <name type="scientific">Thiothrix lacustris</name>
    <dbReference type="NCBI Taxonomy" id="525917"/>
    <lineage>
        <taxon>Bacteria</taxon>
        <taxon>Pseudomonadati</taxon>
        <taxon>Pseudomonadota</taxon>
        <taxon>Gammaproteobacteria</taxon>
        <taxon>Thiotrichales</taxon>
        <taxon>Thiotrichaceae</taxon>
        <taxon>Thiothrix</taxon>
    </lineage>
</organism>
<reference evidence="2 3" key="1">
    <citation type="submission" date="2017-01" db="EMBL/GenBank/DDBJ databases">
        <title>Novel large sulfur bacteria in the metagenomes of groundwater-fed chemosynthetic microbial mats in the Lake Huron basin.</title>
        <authorList>
            <person name="Sharrar A.M."/>
            <person name="Flood B.E."/>
            <person name="Bailey J.V."/>
            <person name="Jones D.S."/>
            <person name="Biddanda B."/>
            <person name="Ruberg S.A."/>
            <person name="Marcus D.N."/>
            <person name="Dick G.J."/>
        </authorList>
    </citation>
    <scope>NUCLEOTIDE SEQUENCE [LARGE SCALE GENOMIC DNA]</scope>
    <source>
        <strain evidence="2">A8</strain>
    </source>
</reference>
<dbReference type="GO" id="GO:0004803">
    <property type="term" value="F:transposase activity"/>
    <property type="evidence" value="ECO:0007669"/>
    <property type="project" value="InterPro"/>
</dbReference>
<dbReference type="AlphaFoldDB" id="A0A1Y1QMX0"/>
<dbReference type="SMART" id="SM01321">
    <property type="entry name" value="Y1_Tnp"/>
    <property type="match status" value="1"/>
</dbReference>
<dbReference type="Pfam" id="PF01797">
    <property type="entry name" value="Y1_Tnp"/>
    <property type="match status" value="1"/>
</dbReference>
<evidence type="ECO:0000259" key="1">
    <source>
        <dbReference type="SMART" id="SM01321"/>
    </source>
</evidence>
<dbReference type="EMBL" id="MTEJ01000152">
    <property type="protein sequence ID" value="OQX09152.1"/>
    <property type="molecule type" value="Genomic_DNA"/>
</dbReference>
<evidence type="ECO:0000313" key="2">
    <source>
        <dbReference type="EMBL" id="OQX09152.1"/>
    </source>
</evidence>